<protein>
    <submittedName>
        <fullName evidence="1">Uncharacterized protein</fullName>
    </submittedName>
</protein>
<name>A0AAD6QHC5_9ROSI</name>
<evidence type="ECO:0000313" key="1">
    <source>
        <dbReference type="EMBL" id="KAJ6990384.1"/>
    </source>
</evidence>
<evidence type="ECO:0000313" key="2">
    <source>
        <dbReference type="Proteomes" id="UP001164929"/>
    </source>
</evidence>
<gene>
    <name evidence="1" type="ORF">NC653_018817</name>
</gene>
<dbReference type="EMBL" id="JAQIZT010000007">
    <property type="protein sequence ID" value="KAJ6990384.1"/>
    <property type="molecule type" value="Genomic_DNA"/>
</dbReference>
<sequence length="138" mass="15800">MVCFQEESKACNWRPKIEELPPQSIESIPLSVQPPKHDLKLLPFNLKYSFLGENETFPIIISSKLNAHQECKLLQTLKMHKNALGWTIADIKGISPLICTHRIYLNGLNNVKKPLLKLKACLVLLLSFNLLIDHYLLK</sequence>
<comment type="caution">
    <text evidence="1">The sequence shown here is derived from an EMBL/GenBank/DDBJ whole genome shotgun (WGS) entry which is preliminary data.</text>
</comment>
<organism evidence="1 2">
    <name type="scientific">Populus alba x Populus x berolinensis</name>
    <dbReference type="NCBI Taxonomy" id="444605"/>
    <lineage>
        <taxon>Eukaryota</taxon>
        <taxon>Viridiplantae</taxon>
        <taxon>Streptophyta</taxon>
        <taxon>Embryophyta</taxon>
        <taxon>Tracheophyta</taxon>
        <taxon>Spermatophyta</taxon>
        <taxon>Magnoliopsida</taxon>
        <taxon>eudicotyledons</taxon>
        <taxon>Gunneridae</taxon>
        <taxon>Pentapetalae</taxon>
        <taxon>rosids</taxon>
        <taxon>fabids</taxon>
        <taxon>Malpighiales</taxon>
        <taxon>Salicaceae</taxon>
        <taxon>Saliceae</taxon>
        <taxon>Populus</taxon>
    </lineage>
</organism>
<dbReference type="AlphaFoldDB" id="A0AAD6QHC5"/>
<dbReference type="Proteomes" id="UP001164929">
    <property type="component" value="Chromosome 7"/>
</dbReference>
<accession>A0AAD6QHC5</accession>
<reference evidence="1" key="1">
    <citation type="journal article" date="2023" name="Mol. Ecol. Resour.">
        <title>Chromosome-level genome assembly of a triploid poplar Populus alba 'Berolinensis'.</title>
        <authorList>
            <person name="Chen S."/>
            <person name="Yu Y."/>
            <person name="Wang X."/>
            <person name="Wang S."/>
            <person name="Zhang T."/>
            <person name="Zhou Y."/>
            <person name="He R."/>
            <person name="Meng N."/>
            <person name="Wang Y."/>
            <person name="Liu W."/>
            <person name="Liu Z."/>
            <person name="Liu J."/>
            <person name="Guo Q."/>
            <person name="Huang H."/>
            <person name="Sederoff R.R."/>
            <person name="Wang G."/>
            <person name="Qu G."/>
            <person name="Chen S."/>
        </authorList>
    </citation>
    <scope>NUCLEOTIDE SEQUENCE</scope>
    <source>
        <strain evidence="1">SC-2020</strain>
    </source>
</reference>
<keyword evidence="2" id="KW-1185">Reference proteome</keyword>
<proteinExistence type="predicted"/>